<accession>A0AAD9TKP4</accession>
<dbReference type="EMBL" id="JANJYI010000009">
    <property type="protein sequence ID" value="KAK2637270.1"/>
    <property type="molecule type" value="Genomic_DNA"/>
</dbReference>
<evidence type="ECO:0000313" key="2">
    <source>
        <dbReference type="Proteomes" id="UP001280121"/>
    </source>
</evidence>
<reference evidence="1" key="1">
    <citation type="journal article" date="2023" name="Plant J.">
        <title>Genome sequences and population genomics provide insights into the demographic history, inbreeding, and mutation load of two 'living fossil' tree species of Dipteronia.</title>
        <authorList>
            <person name="Feng Y."/>
            <person name="Comes H.P."/>
            <person name="Chen J."/>
            <person name="Zhu S."/>
            <person name="Lu R."/>
            <person name="Zhang X."/>
            <person name="Li P."/>
            <person name="Qiu J."/>
            <person name="Olsen K.M."/>
            <person name="Qiu Y."/>
        </authorList>
    </citation>
    <scope>NUCLEOTIDE SEQUENCE</scope>
    <source>
        <strain evidence="1">KIB01</strain>
    </source>
</reference>
<name>A0AAD9TKP4_9ROSI</name>
<dbReference type="AlphaFoldDB" id="A0AAD9TKP4"/>
<dbReference type="Proteomes" id="UP001280121">
    <property type="component" value="Unassembled WGS sequence"/>
</dbReference>
<protein>
    <submittedName>
        <fullName evidence="1">Uncharacterized protein</fullName>
    </submittedName>
</protein>
<keyword evidence="2" id="KW-1185">Reference proteome</keyword>
<organism evidence="1 2">
    <name type="scientific">Dipteronia dyeriana</name>
    <dbReference type="NCBI Taxonomy" id="168575"/>
    <lineage>
        <taxon>Eukaryota</taxon>
        <taxon>Viridiplantae</taxon>
        <taxon>Streptophyta</taxon>
        <taxon>Embryophyta</taxon>
        <taxon>Tracheophyta</taxon>
        <taxon>Spermatophyta</taxon>
        <taxon>Magnoliopsida</taxon>
        <taxon>eudicotyledons</taxon>
        <taxon>Gunneridae</taxon>
        <taxon>Pentapetalae</taxon>
        <taxon>rosids</taxon>
        <taxon>malvids</taxon>
        <taxon>Sapindales</taxon>
        <taxon>Sapindaceae</taxon>
        <taxon>Hippocastanoideae</taxon>
        <taxon>Acereae</taxon>
        <taxon>Dipteronia</taxon>
    </lineage>
</organism>
<gene>
    <name evidence="1" type="ORF">Ddye_032062</name>
</gene>
<comment type="caution">
    <text evidence="1">The sequence shown here is derived from an EMBL/GenBank/DDBJ whole genome shotgun (WGS) entry which is preliminary data.</text>
</comment>
<evidence type="ECO:0000313" key="1">
    <source>
        <dbReference type="EMBL" id="KAK2637270.1"/>
    </source>
</evidence>
<proteinExistence type="predicted"/>
<sequence>MKKNQKLPLRHHTYTHTSFGNESFMSLVLESSEKLEQSWGWNQSLMQQGPSTGGSIELGGKISSCFKPIELGLEPILDASGPSHGGNKPTELWSEPSFYDWLEEALF</sequence>